<dbReference type="PRINTS" id="PR00121">
    <property type="entry name" value="NAKATPASE"/>
</dbReference>
<dbReference type="SUPFAM" id="SSF81665">
    <property type="entry name" value="Calcium ATPase, transmembrane domain M"/>
    <property type="match status" value="1"/>
</dbReference>
<keyword evidence="5" id="KW-0547">Nucleotide-binding</keyword>
<evidence type="ECO:0000256" key="10">
    <source>
        <dbReference type="ARBA" id="ARBA00023136"/>
    </source>
</evidence>
<gene>
    <name evidence="14" type="ORF">HK099_008495</name>
</gene>
<feature type="transmembrane region" description="Helical" evidence="11">
    <location>
        <begin position="234"/>
        <end position="255"/>
    </location>
</feature>
<dbReference type="InterPro" id="IPR006544">
    <property type="entry name" value="P-type_TPase_V"/>
</dbReference>
<dbReference type="PROSITE" id="PS00154">
    <property type="entry name" value="ATPASE_E1_E2"/>
    <property type="match status" value="1"/>
</dbReference>
<dbReference type="InterPro" id="IPR036412">
    <property type="entry name" value="HAD-like_sf"/>
</dbReference>
<dbReference type="EMBL" id="JADGJW010000094">
    <property type="protein sequence ID" value="KAJ3224390.1"/>
    <property type="molecule type" value="Genomic_DNA"/>
</dbReference>
<dbReference type="PANTHER" id="PTHR45630">
    <property type="entry name" value="CATION-TRANSPORTING ATPASE-RELATED"/>
    <property type="match status" value="1"/>
</dbReference>
<comment type="caution">
    <text evidence="14">The sequence shown here is derived from an EMBL/GenBank/DDBJ whole genome shotgun (WGS) entry which is preliminary data.</text>
</comment>
<dbReference type="InterPro" id="IPR023298">
    <property type="entry name" value="ATPase_P-typ_TM_dom_sf"/>
</dbReference>
<feature type="transmembrane region" description="Helical" evidence="11">
    <location>
        <begin position="1336"/>
        <end position="1356"/>
    </location>
</feature>
<evidence type="ECO:0000256" key="9">
    <source>
        <dbReference type="ARBA" id="ARBA00022989"/>
    </source>
</evidence>
<keyword evidence="8" id="KW-1278">Translocase</keyword>
<feature type="transmembrane region" description="Helical" evidence="11">
    <location>
        <begin position="712"/>
        <end position="733"/>
    </location>
</feature>
<dbReference type="InterPro" id="IPR018303">
    <property type="entry name" value="ATPase_P-typ_P_site"/>
</dbReference>
<dbReference type="Pfam" id="PF13246">
    <property type="entry name" value="Cation_ATPase"/>
    <property type="match status" value="1"/>
</dbReference>
<dbReference type="GO" id="GO:0005524">
    <property type="term" value="F:ATP binding"/>
    <property type="evidence" value="ECO:0007669"/>
    <property type="project" value="UniProtKB-KW"/>
</dbReference>
<keyword evidence="15" id="KW-1185">Reference proteome</keyword>
<evidence type="ECO:0000256" key="1">
    <source>
        <dbReference type="ARBA" id="ARBA00004141"/>
    </source>
</evidence>
<dbReference type="GO" id="GO:0140358">
    <property type="term" value="F:P-type transmembrane transporter activity"/>
    <property type="evidence" value="ECO:0007669"/>
    <property type="project" value="InterPro"/>
</dbReference>
<dbReference type="InterPro" id="IPR044492">
    <property type="entry name" value="P_typ_ATPase_HD_dom"/>
</dbReference>
<keyword evidence="7" id="KW-0460">Magnesium</keyword>
<sequence length="1451" mass="162025">MEKLKQENVLKDEDLLKEKLNSTLYPKIAQMVGTEIKFSSDRILFNEKILCLFCSNLEGVESFNKYPHVTLGTISESVKPVESNLLLEKYFTNTIGKDEFQVLRDATCPSIICVTNINLCPPTQKPSCPNGQTLCNDGATCSNDCSTVTDYCACNTEALPNTKYQACSVVSVVLDVDNFIPTERSIGIANQCSKYFNASFAPDGTNVTLINSVGFWAEPLCAGPALDYNYTSQFALSIYGVLGGEIAIIFAWFLYKTFLERNSKNSSVLNTGSNSTIYNEKLGKAAEGKGETVQLKKSPTTLIQPYQNSMVGTFAAFTMVVTSFFLIAWLTSFCVIWHIAATWFVTINLQWENLHNFFKIKSTGFSATSVKILKLKENVIFLDNSSWLVTKVNQFSSLFDNYIGSQYNTFNAKIFKLNQVKYFEFQCTRYVFSEKEDTFAPITIEMANTIGRLRSEYKTGLTTEAAKSVSDLIGPNFISVIVPNLFIAYGEELRSYFYIYQMMCIWVYASFSYYYIGVIQAAVIIISATVKVYVRTTSEKKIKSLAEYKNIVTALRDNEWKSISTTELVSGDIIQISPNSQVPCDCVLLTGDVVVNESGLTGEPLPIRKFPLPANDNEQDVLYNPATSSKKNSLFSGTTVLQADGASNSGYLNQLYGNRAVALVLSTGSSTDKGQLVREILFPTPISFIFDIHLKVVVCLLLIWDATNISSWYYGIFIISEIMSPLIPAALVVGQTVAASRLRSKNIFCINLSRIIVSGKVRIFCFDKTGTLTKEGLEFYGVKNKASDAKEFGEFVESSMSEKVGELMKFGLGTCHAVTSVNGTLVGNPVDIEMFSSTKWSISKVELSEDQHFLNILQPNTKDEKVYKVLARHEFDHARSTMSVIVKDPSTNHFHAFVKGSFEKIMDICAEETIPANYIKTAESYATEGCYVLAMAHKDLGLVETEEALLALKSLERDSIENDVNLLGLILFKNKIRDDTRESIKHLREGGCRNVMITGDNALTGIHIAKAADMLNQNSKIYLAEMVVDEELGGKKKFEEDETLTEIHYKLIWTNIETGKVEVDIDHILKKTDNVELAMTGKAFDRLCDTGEIRKYLLDTRIFARMTPFGKVQCVELFMEHGVTAMCGDGGNDCGALRAAHVGVALSEAEASIVAPFSSKTRSIASCVELLKEGRNALANSFASYKFLILYGTTMVSLEMIQFYYSVICAQYVWIAIDSLITILLSWTVTLAKPAERLSKDRPTARLLGLQTVASIVGQFIINIIFIVVAFVTLYKQPFFKCHEFDASASNIALWWLLGDNYEAAVLGLMVLFQFINSAATVNFGYKFRASWYKNYTLVIVYFLEMAFVCFLVLAGPNPVGCFFRINCGSVNILEKEFNIKPYWEIPQYNNIAGHNIIPEYFRTTLLILGLTNSLLNILFERLVVIGPIGEIFKKKFGVKNKEKEIELIKL</sequence>
<protein>
    <recommendedName>
        <fullName evidence="16">P-type ATPase</fullName>
    </recommendedName>
</protein>
<dbReference type="NCBIfam" id="TIGR01494">
    <property type="entry name" value="ATPase_P-type"/>
    <property type="match status" value="1"/>
</dbReference>
<dbReference type="Gene3D" id="2.70.150.10">
    <property type="entry name" value="Calcium-transporting ATPase, cytoplasmic transduction domain A"/>
    <property type="match status" value="1"/>
</dbReference>
<evidence type="ECO:0000256" key="3">
    <source>
        <dbReference type="ARBA" id="ARBA00022692"/>
    </source>
</evidence>
<keyword evidence="4" id="KW-0479">Metal-binding</keyword>
<proteinExistence type="inferred from homology"/>
<organism evidence="14 15">
    <name type="scientific">Clydaea vesicula</name>
    <dbReference type="NCBI Taxonomy" id="447962"/>
    <lineage>
        <taxon>Eukaryota</taxon>
        <taxon>Fungi</taxon>
        <taxon>Fungi incertae sedis</taxon>
        <taxon>Chytridiomycota</taxon>
        <taxon>Chytridiomycota incertae sedis</taxon>
        <taxon>Chytridiomycetes</taxon>
        <taxon>Lobulomycetales</taxon>
        <taxon>Lobulomycetaceae</taxon>
        <taxon>Clydaea</taxon>
    </lineage>
</organism>
<dbReference type="SUPFAM" id="SSF56784">
    <property type="entry name" value="HAD-like"/>
    <property type="match status" value="1"/>
</dbReference>
<dbReference type="Gene3D" id="3.40.1110.10">
    <property type="entry name" value="Calcium-transporting ATPase, cytoplasmic domain N"/>
    <property type="match status" value="1"/>
</dbReference>
<dbReference type="PRINTS" id="PR00119">
    <property type="entry name" value="CATATPASE"/>
</dbReference>
<dbReference type="Pfam" id="PF00122">
    <property type="entry name" value="E1-E2_ATPase"/>
    <property type="match status" value="1"/>
</dbReference>
<keyword evidence="6" id="KW-0067">ATP-binding</keyword>
<evidence type="ECO:0000259" key="13">
    <source>
        <dbReference type="Pfam" id="PF08302"/>
    </source>
</evidence>
<comment type="similarity">
    <text evidence="2">Belongs to the cation transport ATPase (P-type) (TC 3.A.3) family. Type V subfamily.</text>
</comment>
<feature type="transmembrane region" description="Helical" evidence="11">
    <location>
        <begin position="513"/>
        <end position="534"/>
    </location>
</feature>
<feature type="domain" description="tRNA ligase phosphodiesterase" evidence="13">
    <location>
        <begin position="28"/>
        <end position="96"/>
    </location>
</feature>
<name>A0AAD5U8E3_9FUNG</name>
<dbReference type="SFLD" id="SFLDG00002">
    <property type="entry name" value="C1.7:_P-type_atpase_like"/>
    <property type="match status" value="1"/>
</dbReference>
<reference evidence="14" key="1">
    <citation type="submission" date="2020-05" db="EMBL/GenBank/DDBJ databases">
        <title>Phylogenomic resolution of chytrid fungi.</title>
        <authorList>
            <person name="Stajich J.E."/>
            <person name="Amses K."/>
            <person name="Simmons R."/>
            <person name="Seto K."/>
            <person name="Myers J."/>
            <person name="Bonds A."/>
            <person name="Quandt C.A."/>
            <person name="Barry K."/>
            <person name="Liu P."/>
            <person name="Grigoriev I."/>
            <person name="Longcore J.E."/>
            <person name="James T.Y."/>
        </authorList>
    </citation>
    <scope>NUCLEOTIDE SEQUENCE</scope>
    <source>
        <strain evidence="14">JEL0476</strain>
    </source>
</reference>
<evidence type="ECO:0000256" key="8">
    <source>
        <dbReference type="ARBA" id="ARBA00022967"/>
    </source>
</evidence>
<evidence type="ECO:0000256" key="5">
    <source>
        <dbReference type="ARBA" id="ARBA00022741"/>
    </source>
</evidence>
<evidence type="ECO:0000256" key="4">
    <source>
        <dbReference type="ARBA" id="ARBA00022723"/>
    </source>
</evidence>
<dbReference type="SFLD" id="SFLDS00003">
    <property type="entry name" value="Haloacid_Dehalogenase"/>
    <property type="match status" value="1"/>
</dbReference>
<evidence type="ECO:0000313" key="15">
    <source>
        <dbReference type="Proteomes" id="UP001211065"/>
    </source>
</evidence>
<feature type="transmembrane region" description="Helical" evidence="11">
    <location>
        <begin position="1253"/>
        <end position="1275"/>
    </location>
</feature>
<dbReference type="GO" id="GO:0046872">
    <property type="term" value="F:metal ion binding"/>
    <property type="evidence" value="ECO:0007669"/>
    <property type="project" value="UniProtKB-KW"/>
</dbReference>
<dbReference type="GO" id="GO:0016020">
    <property type="term" value="C:membrane"/>
    <property type="evidence" value="ECO:0007669"/>
    <property type="project" value="UniProtKB-SubCell"/>
</dbReference>
<feature type="transmembrane region" description="Helical" evidence="11">
    <location>
        <begin position="1304"/>
        <end position="1324"/>
    </location>
</feature>
<dbReference type="Proteomes" id="UP001211065">
    <property type="component" value="Unassembled WGS sequence"/>
</dbReference>
<evidence type="ECO:0000259" key="12">
    <source>
        <dbReference type="Pfam" id="PF00122"/>
    </source>
</evidence>
<evidence type="ECO:0000256" key="7">
    <source>
        <dbReference type="ARBA" id="ARBA00022842"/>
    </source>
</evidence>
<evidence type="ECO:0008006" key="16">
    <source>
        <dbReference type="Google" id="ProtNLM"/>
    </source>
</evidence>
<dbReference type="NCBIfam" id="TIGR01657">
    <property type="entry name" value="P-ATPase-V"/>
    <property type="match status" value="1"/>
</dbReference>
<dbReference type="InterPro" id="IPR015965">
    <property type="entry name" value="tRNA_lig_PDEase"/>
</dbReference>
<feature type="transmembrane region" description="Helical" evidence="11">
    <location>
        <begin position="314"/>
        <end position="340"/>
    </location>
</feature>
<dbReference type="InterPro" id="IPR023299">
    <property type="entry name" value="ATPase_P-typ_cyto_dom_N"/>
</dbReference>
<dbReference type="SFLD" id="SFLDF00027">
    <property type="entry name" value="p-type_atpase"/>
    <property type="match status" value="1"/>
</dbReference>
<dbReference type="SUPFAM" id="SSF81653">
    <property type="entry name" value="Calcium ATPase, transduction domain A"/>
    <property type="match status" value="1"/>
</dbReference>
<dbReference type="GO" id="GO:0003972">
    <property type="term" value="F:RNA ligase (ATP) activity"/>
    <property type="evidence" value="ECO:0007669"/>
    <property type="project" value="InterPro"/>
</dbReference>
<dbReference type="InterPro" id="IPR059000">
    <property type="entry name" value="ATPase_P-type_domA"/>
</dbReference>
<keyword evidence="9 11" id="KW-1133">Transmembrane helix</keyword>
<feature type="transmembrane region" description="Helical" evidence="11">
    <location>
        <begin position="688"/>
        <end position="706"/>
    </location>
</feature>
<keyword evidence="10 11" id="KW-0472">Membrane</keyword>
<dbReference type="InterPro" id="IPR023214">
    <property type="entry name" value="HAD_sf"/>
</dbReference>
<feature type="transmembrane region" description="Helical" evidence="11">
    <location>
        <begin position="1211"/>
        <end position="1232"/>
    </location>
</feature>
<dbReference type="GO" id="GO:0016887">
    <property type="term" value="F:ATP hydrolysis activity"/>
    <property type="evidence" value="ECO:0007669"/>
    <property type="project" value="InterPro"/>
</dbReference>
<dbReference type="InterPro" id="IPR008250">
    <property type="entry name" value="ATPase_P-typ_transduc_dom_A_sf"/>
</dbReference>
<keyword evidence="3 11" id="KW-0812">Transmembrane</keyword>
<comment type="subcellular location">
    <subcellularLocation>
        <location evidence="1">Membrane</location>
        <topology evidence="1">Multi-pass membrane protein</topology>
    </subcellularLocation>
</comment>
<evidence type="ECO:0000256" key="2">
    <source>
        <dbReference type="ARBA" id="ARBA00006000"/>
    </source>
</evidence>
<dbReference type="SUPFAM" id="SSF81660">
    <property type="entry name" value="Metal cation-transporting ATPase, ATP-binding domain N"/>
    <property type="match status" value="1"/>
</dbReference>
<evidence type="ECO:0000256" key="11">
    <source>
        <dbReference type="SAM" id="Phobius"/>
    </source>
</evidence>
<dbReference type="Pfam" id="PF08302">
    <property type="entry name" value="tRNA_lig_CPD"/>
    <property type="match status" value="1"/>
</dbReference>
<feature type="domain" description="P-type ATPase A" evidence="12">
    <location>
        <begin position="550"/>
        <end position="680"/>
    </location>
</feature>
<dbReference type="GO" id="GO:0006388">
    <property type="term" value="P:tRNA splicing, via endonucleolytic cleavage and ligation"/>
    <property type="evidence" value="ECO:0007669"/>
    <property type="project" value="InterPro"/>
</dbReference>
<dbReference type="InterPro" id="IPR001757">
    <property type="entry name" value="P_typ_ATPase"/>
</dbReference>
<dbReference type="GO" id="GO:0019829">
    <property type="term" value="F:ATPase-coupled monoatomic cation transmembrane transporter activity"/>
    <property type="evidence" value="ECO:0007669"/>
    <property type="project" value="TreeGrafter"/>
</dbReference>
<accession>A0AAD5U8E3</accession>
<evidence type="ECO:0000256" key="6">
    <source>
        <dbReference type="ARBA" id="ARBA00022840"/>
    </source>
</evidence>
<dbReference type="PROSITE" id="PS01229">
    <property type="entry name" value="COF_2"/>
    <property type="match status" value="1"/>
</dbReference>
<evidence type="ECO:0000313" key="14">
    <source>
        <dbReference type="EMBL" id="KAJ3224390.1"/>
    </source>
</evidence>
<dbReference type="Gene3D" id="3.40.50.1000">
    <property type="entry name" value="HAD superfamily/HAD-like"/>
    <property type="match status" value="1"/>
</dbReference>
<dbReference type="PANTHER" id="PTHR45630:SF11">
    <property type="entry name" value="CATION-TRANSPORTING P-TYPE ATPASE N-TERMINAL DOMAIN-CONTAINING PROTEIN"/>
    <property type="match status" value="1"/>
</dbReference>